<gene>
    <name evidence="1" type="ORF">SHERM_10814</name>
</gene>
<evidence type="ECO:0000313" key="2">
    <source>
        <dbReference type="Proteomes" id="UP001153555"/>
    </source>
</evidence>
<dbReference type="Proteomes" id="UP001153555">
    <property type="component" value="Unassembled WGS sequence"/>
</dbReference>
<name>A0A9N7MIM0_STRHE</name>
<dbReference type="EMBL" id="CACSLK010003174">
    <property type="protein sequence ID" value="CAA0808583.1"/>
    <property type="molecule type" value="Genomic_DNA"/>
</dbReference>
<proteinExistence type="predicted"/>
<dbReference type="AlphaFoldDB" id="A0A9N7MIM0"/>
<dbReference type="InterPro" id="IPR007750">
    <property type="entry name" value="DUF674"/>
</dbReference>
<organism evidence="1 2">
    <name type="scientific">Striga hermonthica</name>
    <name type="common">Purple witchweed</name>
    <name type="synonym">Buchnera hermonthica</name>
    <dbReference type="NCBI Taxonomy" id="68872"/>
    <lineage>
        <taxon>Eukaryota</taxon>
        <taxon>Viridiplantae</taxon>
        <taxon>Streptophyta</taxon>
        <taxon>Embryophyta</taxon>
        <taxon>Tracheophyta</taxon>
        <taxon>Spermatophyta</taxon>
        <taxon>Magnoliopsida</taxon>
        <taxon>eudicotyledons</taxon>
        <taxon>Gunneridae</taxon>
        <taxon>Pentapetalae</taxon>
        <taxon>asterids</taxon>
        <taxon>lamiids</taxon>
        <taxon>Lamiales</taxon>
        <taxon>Orobanchaceae</taxon>
        <taxon>Buchnereae</taxon>
        <taxon>Striga</taxon>
    </lineage>
</organism>
<accession>A0A9N7MIM0</accession>
<dbReference type="OrthoDB" id="1099638at2759"/>
<comment type="caution">
    <text evidence="1">The sequence shown here is derived from an EMBL/GenBank/DDBJ whole genome shotgun (WGS) entry which is preliminary data.</text>
</comment>
<protein>
    <recommendedName>
        <fullName evidence="3">DUF674 domain-containing protein</fullName>
    </recommendedName>
</protein>
<dbReference type="PANTHER" id="PTHR33103">
    <property type="entry name" value="OS01G0153900 PROTEIN"/>
    <property type="match status" value="1"/>
</dbReference>
<reference evidence="1" key="1">
    <citation type="submission" date="2019-12" db="EMBL/GenBank/DDBJ databases">
        <authorList>
            <person name="Scholes J."/>
        </authorList>
    </citation>
    <scope>NUCLEOTIDE SEQUENCE</scope>
</reference>
<dbReference type="Pfam" id="PF05056">
    <property type="entry name" value="DUF674"/>
    <property type="match status" value="2"/>
</dbReference>
<keyword evidence="2" id="KW-1185">Reference proteome</keyword>
<dbReference type="PANTHER" id="PTHR33103:SF27">
    <property type="entry name" value="OS04G0594700 PROTEIN"/>
    <property type="match status" value="1"/>
</dbReference>
<evidence type="ECO:0000313" key="1">
    <source>
        <dbReference type="EMBL" id="CAA0808583.1"/>
    </source>
</evidence>
<evidence type="ECO:0008006" key="3">
    <source>
        <dbReference type="Google" id="ProtNLM"/>
    </source>
</evidence>
<sequence length="435" mass="48330">MSNPEDFKFTLKAIINKQKTKVLYVEADGDFADVLLSFLTLPLGTIVRVLNKHYGDKAPVVGSLTTLYNGLRNLDNDLFLSEDCKNLLLNPIRSSEVECRLLKINIDDMPPTTYFKCGGKNCWFSKFPNVIMYFSGLKCDCGKPLDKKIYSHMDDGGGGVFITSKASLIITDDLQILPSVTSSVVQILLNLGITDTIGIEERSVTFGFNEIMDLLKGSLVSRAPLTELVLSEKPMNHVAMKCDIGVLPVDLIKKQMEPFGAKKMAVKVIVSANKLLFAEVDGDFVDFLFSLLSLPLGMVECLLGSVTCLTNTDNLYRSVANMRNDKYLKNKYETKAQLLQPHIPLCYYSKWQEKYVKGPTMYMVTDDLNVTPLSSTLGLSVLNRLKIPLSEVKELKLVVGMEEALGILKASLTSSRALTDGLLKPLLRKQQKQKG</sequence>